<sequence length="468" mass="52046">MFNAVSYIQGSKNGCIAQKNEPAPFRKIDIATIPGDGREPAIVIGRSPKLPHFEEDYRYAQPDNLYFIHPSISVTHARIYKSALSTGRPCLLLDDSSRHGTAILRNKTGQLIIVKPGYPEVLYSGDLIGLVVSEDVEDLSPDWYGNLYNFFKHSRIHFVVASDYSSKIYAIRYNATRILKAIKMVKSDSSAQLTQLLGSFLPVPDDGDATIAEATFLHEFHNLIQSFGDIPEGDIPIAFELTPEAEKEKEEDDDEEQPEEEQSNYEEKEDHEESATVPTEDLFCSEDDCVCQVNEVGSSESSDYDIPAIPNGDIPESSDWDASESNEDILESDDDLNSDSSIAATDSDDSEDECDLCRKRKFEEDDNESCEERPETKLAVRKKRRTQSSSLEELESARIGLEGVRDGEQSFETVDDIIESLKVVEKNLKSAHEGRSKYGTIKAALLGVSFGAIAMFGTLAHIGANRME</sequence>
<dbReference type="InterPro" id="IPR000253">
    <property type="entry name" value="FHA_dom"/>
</dbReference>
<keyword evidence="5" id="KW-1185">Reference proteome</keyword>
<evidence type="ECO:0000313" key="4">
    <source>
        <dbReference type="EMBL" id="VEU20290.1"/>
    </source>
</evidence>
<feature type="region of interest" description="Disordered" evidence="1">
    <location>
        <begin position="245"/>
        <end position="281"/>
    </location>
</feature>
<dbReference type="SUPFAM" id="SSF49879">
    <property type="entry name" value="SMAD/FHA domain"/>
    <property type="match status" value="1"/>
</dbReference>
<gene>
    <name evidence="4" type="ORF">BRENAR_LOCUS1025</name>
</gene>
<dbReference type="PROSITE" id="PS50006">
    <property type="entry name" value="FHA_DOMAIN"/>
    <property type="match status" value="1"/>
</dbReference>
<feature type="transmembrane region" description="Helical" evidence="2">
    <location>
        <begin position="443"/>
        <end position="464"/>
    </location>
</feature>
<feature type="compositionally biased region" description="Acidic residues" evidence="1">
    <location>
        <begin position="249"/>
        <end position="264"/>
    </location>
</feature>
<accession>A0A448YH94</accession>
<proteinExistence type="predicted"/>
<dbReference type="InterPro" id="IPR008984">
    <property type="entry name" value="SMAD_FHA_dom_sf"/>
</dbReference>
<keyword evidence="2" id="KW-0472">Membrane</keyword>
<feature type="domain" description="FHA" evidence="3">
    <location>
        <begin position="42"/>
        <end position="108"/>
    </location>
</feature>
<keyword evidence="2" id="KW-0812">Transmembrane</keyword>
<feature type="region of interest" description="Disordered" evidence="1">
    <location>
        <begin position="296"/>
        <end position="394"/>
    </location>
</feature>
<dbReference type="InParanoid" id="A0A448YH94"/>
<feature type="compositionally biased region" description="Acidic residues" evidence="1">
    <location>
        <begin position="316"/>
        <end position="337"/>
    </location>
</feature>
<dbReference type="Proteomes" id="UP000290900">
    <property type="component" value="Unassembled WGS sequence"/>
</dbReference>
<name>A0A448YH94_BRENA</name>
<evidence type="ECO:0000259" key="3">
    <source>
        <dbReference type="PROSITE" id="PS50006"/>
    </source>
</evidence>
<keyword evidence="2" id="KW-1133">Transmembrane helix</keyword>
<evidence type="ECO:0000256" key="1">
    <source>
        <dbReference type="SAM" id="MobiDB-lite"/>
    </source>
</evidence>
<feature type="compositionally biased region" description="Basic and acidic residues" evidence="1">
    <location>
        <begin position="265"/>
        <end position="274"/>
    </location>
</feature>
<dbReference type="Gene3D" id="2.60.200.20">
    <property type="match status" value="1"/>
</dbReference>
<evidence type="ECO:0000313" key="5">
    <source>
        <dbReference type="Proteomes" id="UP000290900"/>
    </source>
</evidence>
<dbReference type="EMBL" id="CAACVR010000003">
    <property type="protein sequence ID" value="VEU20290.1"/>
    <property type="molecule type" value="Genomic_DNA"/>
</dbReference>
<protein>
    <submittedName>
        <fullName evidence="4">DEKNAAC101190</fullName>
    </submittedName>
</protein>
<dbReference type="AlphaFoldDB" id="A0A448YH94"/>
<reference evidence="4 5" key="1">
    <citation type="submission" date="2018-12" db="EMBL/GenBank/DDBJ databases">
        <authorList>
            <person name="Tiukova I."/>
            <person name="Dainat J."/>
        </authorList>
    </citation>
    <scope>NUCLEOTIDE SEQUENCE [LARGE SCALE GENOMIC DNA]</scope>
</reference>
<organism evidence="4 5">
    <name type="scientific">Brettanomyces naardenensis</name>
    <name type="common">Yeast</name>
    <dbReference type="NCBI Taxonomy" id="13370"/>
    <lineage>
        <taxon>Eukaryota</taxon>
        <taxon>Fungi</taxon>
        <taxon>Dikarya</taxon>
        <taxon>Ascomycota</taxon>
        <taxon>Saccharomycotina</taxon>
        <taxon>Pichiomycetes</taxon>
        <taxon>Pichiales</taxon>
        <taxon>Pichiaceae</taxon>
        <taxon>Brettanomyces</taxon>
    </lineage>
</organism>
<evidence type="ECO:0000256" key="2">
    <source>
        <dbReference type="SAM" id="Phobius"/>
    </source>
</evidence>